<reference evidence="1 2" key="1">
    <citation type="journal article" date="2016" name="Nat. Commun.">
        <title>Thousands of microbial genomes shed light on interconnected biogeochemical processes in an aquifer system.</title>
        <authorList>
            <person name="Anantharaman K."/>
            <person name="Brown C.T."/>
            <person name="Hug L.A."/>
            <person name="Sharon I."/>
            <person name="Castelle C.J."/>
            <person name="Probst A.J."/>
            <person name="Thomas B.C."/>
            <person name="Singh A."/>
            <person name="Wilkins M.J."/>
            <person name="Karaoz U."/>
            <person name="Brodie E.L."/>
            <person name="Williams K.H."/>
            <person name="Hubbard S.S."/>
            <person name="Banfield J.F."/>
        </authorList>
    </citation>
    <scope>NUCLEOTIDE SEQUENCE [LARGE SCALE GENOMIC DNA]</scope>
</reference>
<sequence length="65" mass="7750">MSEKILQEILDIARENTNSLNFLKERMITKDDIVNLLTKDDIYKLRKSVVKSCNGFYIFYDYILL</sequence>
<dbReference type="Proteomes" id="UP000177067">
    <property type="component" value="Unassembled WGS sequence"/>
</dbReference>
<name>A0A1F6LJ78_9BACT</name>
<gene>
    <name evidence="1" type="ORF">A2725_00925</name>
</gene>
<evidence type="ECO:0000313" key="2">
    <source>
        <dbReference type="Proteomes" id="UP000177067"/>
    </source>
</evidence>
<proteinExistence type="predicted"/>
<organism evidence="1 2">
    <name type="scientific">Candidatus Magasanikbacteria bacterium RIFCSPHIGHO2_01_FULL_33_34</name>
    <dbReference type="NCBI Taxonomy" id="1798671"/>
    <lineage>
        <taxon>Bacteria</taxon>
        <taxon>Candidatus Magasanikiibacteriota</taxon>
    </lineage>
</organism>
<accession>A0A1F6LJ78</accession>
<evidence type="ECO:0000313" key="1">
    <source>
        <dbReference type="EMBL" id="OGH59375.1"/>
    </source>
</evidence>
<comment type="caution">
    <text evidence="1">The sequence shown here is derived from an EMBL/GenBank/DDBJ whole genome shotgun (WGS) entry which is preliminary data.</text>
</comment>
<dbReference type="AlphaFoldDB" id="A0A1F6LJ78"/>
<dbReference type="EMBL" id="MFPS01000007">
    <property type="protein sequence ID" value="OGH59375.1"/>
    <property type="molecule type" value="Genomic_DNA"/>
</dbReference>
<protein>
    <submittedName>
        <fullName evidence="1">Uncharacterized protein</fullName>
    </submittedName>
</protein>